<sequence length="346" mass="37426">MSATARHTYQVEVREVVQETTDAVSLTLHAVTGPTDSLDYRPGQFLTLRVPHPDGPLTRCYSLSSAPDSTACPTITVKRVHGGRASQWICDNAVPGTIFDTLAPAGTFVPQDWSAPFLLVAAGSGITPIMSILRTALAAHENPITVAYANRDAESVIFTRELDLLARHHRDRLTVTHWLESESGRPTEATLRTWLAAAPNSHAYLCGPAPFMTSTRNALVANGFDASHIYAEVFTSLTTDAFGPAPVPEVGGSAATSTATVELDDEVHTITWPEDTVLLEVLLAQGLNAPYVCREGTCGGCAYTLRRGEVHLRENHTLDQHDLARGTRLACQSEPRSDTLDIVFDQ</sequence>
<dbReference type="GO" id="GO:0050660">
    <property type="term" value="F:flavin adenine dinucleotide binding"/>
    <property type="evidence" value="ECO:0007669"/>
    <property type="project" value="TreeGrafter"/>
</dbReference>
<keyword evidence="7" id="KW-0408">Iron</keyword>
<dbReference type="PRINTS" id="PR00410">
    <property type="entry name" value="PHEHYDRXLASE"/>
</dbReference>
<evidence type="ECO:0000313" key="11">
    <source>
        <dbReference type="EMBL" id="APE35129.1"/>
    </source>
</evidence>
<keyword evidence="6" id="KW-0560">Oxidoreductase</keyword>
<dbReference type="InterPro" id="IPR036010">
    <property type="entry name" value="2Fe-2S_ferredoxin-like_sf"/>
</dbReference>
<dbReference type="PANTHER" id="PTHR47354">
    <property type="entry name" value="NADH OXIDOREDUCTASE HCR"/>
    <property type="match status" value="1"/>
</dbReference>
<dbReference type="PROSITE" id="PS51384">
    <property type="entry name" value="FAD_FR"/>
    <property type="match status" value="1"/>
</dbReference>
<dbReference type="Gene3D" id="2.40.30.10">
    <property type="entry name" value="Translation factors"/>
    <property type="match status" value="1"/>
</dbReference>
<evidence type="ECO:0000259" key="10">
    <source>
        <dbReference type="PROSITE" id="PS51384"/>
    </source>
</evidence>
<dbReference type="Gene3D" id="3.40.50.80">
    <property type="entry name" value="Nucleotide-binding domain of ferredoxin-NADP reductase (FNR) module"/>
    <property type="match status" value="1"/>
</dbReference>
<dbReference type="CDD" id="cd00207">
    <property type="entry name" value="fer2"/>
    <property type="match status" value="1"/>
</dbReference>
<dbReference type="InterPro" id="IPR001041">
    <property type="entry name" value="2Fe-2S_ferredoxin-type"/>
</dbReference>
<evidence type="ECO:0000259" key="9">
    <source>
        <dbReference type="PROSITE" id="PS51085"/>
    </source>
</evidence>
<evidence type="ECO:0000256" key="3">
    <source>
        <dbReference type="ARBA" id="ARBA00022714"/>
    </source>
</evidence>
<dbReference type="SUPFAM" id="SSF63380">
    <property type="entry name" value="Riboflavin synthase domain-like"/>
    <property type="match status" value="1"/>
</dbReference>
<protein>
    <recommendedName>
        <fullName evidence="13">3-ketosteroid-9-alpha-hydroxylase</fullName>
    </recommendedName>
</protein>
<dbReference type="GO" id="GO:0016491">
    <property type="term" value="F:oxidoreductase activity"/>
    <property type="evidence" value="ECO:0007669"/>
    <property type="project" value="UniProtKB-KW"/>
</dbReference>
<dbReference type="KEGG" id="nsl:BOX37_15565"/>
<organism evidence="11 12">
    <name type="scientific">Nocardia mangyaensis</name>
    <dbReference type="NCBI Taxonomy" id="2213200"/>
    <lineage>
        <taxon>Bacteria</taxon>
        <taxon>Bacillati</taxon>
        <taxon>Actinomycetota</taxon>
        <taxon>Actinomycetes</taxon>
        <taxon>Mycobacteriales</taxon>
        <taxon>Nocardiaceae</taxon>
        <taxon>Nocardia</taxon>
    </lineage>
</organism>
<dbReference type="InterPro" id="IPR050415">
    <property type="entry name" value="MRET"/>
</dbReference>
<evidence type="ECO:0000256" key="5">
    <source>
        <dbReference type="ARBA" id="ARBA00022827"/>
    </source>
</evidence>
<feature type="domain" description="2Fe-2S ferredoxin-type" evidence="9">
    <location>
        <begin position="257"/>
        <end position="346"/>
    </location>
</feature>
<keyword evidence="2" id="KW-0285">Flavoprotein</keyword>
<evidence type="ECO:0000256" key="2">
    <source>
        <dbReference type="ARBA" id="ARBA00022630"/>
    </source>
</evidence>
<dbReference type="GO" id="GO:0051537">
    <property type="term" value="F:2 iron, 2 sulfur cluster binding"/>
    <property type="evidence" value="ECO:0007669"/>
    <property type="project" value="UniProtKB-KW"/>
</dbReference>
<dbReference type="SUPFAM" id="SSF54292">
    <property type="entry name" value="2Fe-2S ferredoxin-like"/>
    <property type="match status" value="1"/>
</dbReference>
<dbReference type="SUPFAM" id="SSF52343">
    <property type="entry name" value="Ferredoxin reductase-like, C-terminal NADP-linked domain"/>
    <property type="match status" value="1"/>
</dbReference>
<dbReference type="Proteomes" id="UP000183810">
    <property type="component" value="Chromosome"/>
</dbReference>
<dbReference type="InterPro" id="IPR017938">
    <property type="entry name" value="Riboflavin_synthase-like_b-brl"/>
</dbReference>
<evidence type="ECO:0000313" key="12">
    <source>
        <dbReference type="Proteomes" id="UP000183810"/>
    </source>
</evidence>
<dbReference type="EMBL" id="CP018082">
    <property type="protein sequence ID" value="APE35129.1"/>
    <property type="molecule type" value="Genomic_DNA"/>
</dbReference>
<reference evidence="11" key="1">
    <citation type="submission" date="2016-11" db="EMBL/GenBank/DDBJ databases">
        <authorList>
            <person name="Jaros S."/>
            <person name="Januszkiewicz K."/>
            <person name="Wedrychowicz H."/>
        </authorList>
    </citation>
    <scope>NUCLEOTIDE SEQUENCE [LARGE SCALE GENOMIC DNA]</scope>
    <source>
        <strain evidence="11">Y48</strain>
    </source>
</reference>
<comment type="cofactor">
    <cofactor evidence="1">
        <name>FAD</name>
        <dbReference type="ChEBI" id="CHEBI:57692"/>
    </cofactor>
</comment>
<gene>
    <name evidence="11" type="ORF">BOX37_15565</name>
</gene>
<feature type="domain" description="FAD-binding FR-type" evidence="10">
    <location>
        <begin position="6"/>
        <end position="111"/>
    </location>
</feature>
<dbReference type="PANTHER" id="PTHR47354:SF8">
    <property type="entry name" value="1,2-PHENYLACETYL-COA EPOXIDASE, SUBUNIT E"/>
    <property type="match status" value="1"/>
</dbReference>
<evidence type="ECO:0008006" key="13">
    <source>
        <dbReference type="Google" id="ProtNLM"/>
    </source>
</evidence>
<dbReference type="InterPro" id="IPR001433">
    <property type="entry name" value="OxRdtase_FAD/NAD-bd"/>
</dbReference>
<dbReference type="Pfam" id="PF00970">
    <property type="entry name" value="FAD_binding_6"/>
    <property type="match status" value="1"/>
</dbReference>
<evidence type="ECO:0000256" key="8">
    <source>
        <dbReference type="ARBA" id="ARBA00023014"/>
    </source>
</evidence>
<keyword evidence="4" id="KW-0479">Metal-binding</keyword>
<dbReference type="InterPro" id="IPR012675">
    <property type="entry name" value="Beta-grasp_dom_sf"/>
</dbReference>
<dbReference type="Gene3D" id="3.10.20.30">
    <property type="match status" value="1"/>
</dbReference>
<name>A0A1J0VSY3_9NOCA</name>
<keyword evidence="12" id="KW-1185">Reference proteome</keyword>
<keyword evidence="8" id="KW-0411">Iron-sulfur</keyword>
<evidence type="ECO:0000256" key="1">
    <source>
        <dbReference type="ARBA" id="ARBA00001974"/>
    </source>
</evidence>
<dbReference type="InterPro" id="IPR006058">
    <property type="entry name" value="2Fe2S_fd_BS"/>
</dbReference>
<dbReference type="OrthoDB" id="9796486at2"/>
<dbReference type="InterPro" id="IPR017927">
    <property type="entry name" value="FAD-bd_FR_type"/>
</dbReference>
<evidence type="ECO:0000256" key="6">
    <source>
        <dbReference type="ARBA" id="ARBA00023002"/>
    </source>
</evidence>
<dbReference type="InterPro" id="IPR039261">
    <property type="entry name" value="FNR_nucleotide-bd"/>
</dbReference>
<dbReference type="PROSITE" id="PS51085">
    <property type="entry name" value="2FE2S_FER_2"/>
    <property type="match status" value="1"/>
</dbReference>
<accession>A0A1J0VSY3</accession>
<keyword evidence="3" id="KW-0001">2Fe-2S</keyword>
<dbReference type="AlphaFoldDB" id="A0A1J0VSY3"/>
<dbReference type="PROSITE" id="PS00197">
    <property type="entry name" value="2FE2S_FER_1"/>
    <property type="match status" value="1"/>
</dbReference>
<dbReference type="CDD" id="cd06214">
    <property type="entry name" value="PA_degradation_oxidoreductase_like"/>
    <property type="match status" value="1"/>
</dbReference>
<dbReference type="Pfam" id="PF00111">
    <property type="entry name" value="Fer2"/>
    <property type="match status" value="1"/>
</dbReference>
<evidence type="ECO:0000256" key="4">
    <source>
        <dbReference type="ARBA" id="ARBA00022723"/>
    </source>
</evidence>
<evidence type="ECO:0000256" key="7">
    <source>
        <dbReference type="ARBA" id="ARBA00023004"/>
    </source>
</evidence>
<keyword evidence="5" id="KW-0274">FAD</keyword>
<dbReference type="GO" id="GO:0046872">
    <property type="term" value="F:metal ion binding"/>
    <property type="evidence" value="ECO:0007669"/>
    <property type="project" value="UniProtKB-KW"/>
</dbReference>
<proteinExistence type="predicted"/>
<dbReference type="Pfam" id="PF00175">
    <property type="entry name" value="NAD_binding_1"/>
    <property type="match status" value="1"/>
</dbReference>
<dbReference type="InterPro" id="IPR008333">
    <property type="entry name" value="Cbr1-like_FAD-bd_dom"/>
</dbReference>
<dbReference type="RefSeq" id="WP_071928314.1">
    <property type="nucleotide sequence ID" value="NZ_CP018082.1"/>
</dbReference>